<dbReference type="eggNOG" id="arCOG00338">
    <property type="taxonomic scope" value="Archaea"/>
</dbReference>
<dbReference type="AlphaFoldDB" id="A6UPG0"/>
<evidence type="ECO:0000256" key="4">
    <source>
        <dbReference type="ARBA" id="ARBA00022994"/>
    </source>
</evidence>
<organism evidence="7 8">
    <name type="scientific">Methanococcus vannielii (strain ATCC 35089 / DSM 1224 / JCM 13029 / OCM 148 / SB)</name>
    <dbReference type="NCBI Taxonomy" id="406327"/>
    <lineage>
        <taxon>Archaea</taxon>
        <taxon>Methanobacteriati</taxon>
        <taxon>Methanobacteriota</taxon>
        <taxon>Methanomada group</taxon>
        <taxon>Methanococci</taxon>
        <taxon>Methanococcales</taxon>
        <taxon>Methanococcaceae</taxon>
        <taxon>Methanococcus</taxon>
    </lineage>
</organism>
<evidence type="ECO:0000313" key="7">
    <source>
        <dbReference type="EMBL" id="ABR54382.1"/>
    </source>
</evidence>
<keyword evidence="4" id="KW-0484">Methanogenesis</keyword>
<keyword evidence="8" id="KW-1185">Reference proteome</keyword>
<comment type="pathway">
    <text evidence="2">Cofactor metabolism; coenzyme M-coenzyme B heterodisulfide reduction; coenzyme B and coenzyme M from coenzyme M-coenzyme B heterodisulfide: step 1/1.</text>
</comment>
<dbReference type="STRING" id="406327.Mevan_0475"/>
<accession>A6UPG0</accession>
<name>A6UPG0_METVS</name>
<dbReference type="UniPathway" id="UPA00647">
    <property type="reaction ID" value="UER00700"/>
</dbReference>
<evidence type="ECO:0000256" key="3">
    <source>
        <dbReference type="ARBA" id="ARBA00010431"/>
    </source>
</evidence>
<dbReference type="InterPro" id="IPR051278">
    <property type="entry name" value="HdrB/HdrD_reductase"/>
</dbReference>
<dbReference type="InterPro" id="IPR017678">
    <property type="entry name" value="CoB/CoM_hetero-S_Rdtase_bsu"/>
</dbReference>
<dbReference type="NCBIfam" id="TIGR03288">
    <property type="entry name" value="CoB_CoM_SS_B"/>
    <property type="match status" value="1"/>
</dbReference>
<dbReference type="OrthoDB" id="144689at2157"/>
<evidence type="ECO:0000256" key="1">
    <source>
        <dbReference type="ARBA" id="ARBA00003406"/>
    </source>
</evidence>
<evidence type="ECO:0000256" key="5">
    <source>
        <dbReference type="ARBA" id="ARBA00023002"/>
    </source>
</evidence>
<dbReference type="Proteomes" id="UP000001107">
    <property type="component" value="Chromosome"/>
</dbReference>
<dbReference type="GO" id="GO:0015948">
    <property type="term" value="P:methanogenesis"/>
    <property type="evidence" value="ECO:0007669"/>
    <property type="project" value="UniProtKB-KW"/>
</dbReference>
<dbReference type="PANTHER" id="PTHR42947">
    <property type="entry name" value="COB--COM HETERODISULFIDE REDUCTASE SUBUNIT B 1"/>
    <property type="match status" value="1"/>
</dbReference>
<dbReference type="GeneID" id="5325508"/>
<dbReference type="KEGG" id="mvn:Mevan_0475"/>
<dbReference type="EC" id="1.8.98.1" evidence="7"/>
<gene>
    <name evidence="7" type="ordered locus">Mevan_0475</name>
</gene>
<dbReference type="Gene3D" id="1.20.1050.140">
    <property type="match status" value="1"/>
</dbReference>
<keyword evidence="5 7" id="KW-0560">Oxidoreductase</keyword>
<dbReference type="GO" id="GO:0051912">
    <property type="term" value="F:CoB--CoM heterodisulfide reductase activity"/>
    <property type="evidence" value="ECO:0007669"/>
    <property type="project" value="UniProtKB-EC"/>
</dbReference>
<dbReference type="InterPro" id="IPR004017">
    <property type="entry name" value="Cys_rich_dom"/>
</dbReference>
<proteinExistence type="inferred from homology"/>
<comment type="function">
    <text evidence="1">Part of a complex that catalyzes the reversible reduction of CoM-S-S-CoB to the thiol-coenzymes H-S-CoM (coenzyme M) and H-S-CoB (coenzyme B).</text>
</comment>
<dbReference type="EMBL" id="CP000742">
    <property type="protein sequence ID" value="ABR54382.1"/>
    <property type="molecule type" value="Genomic_DNA"/>
</dbReference>
<evidence type="ECO:0000256" key="2">
    <source>
        <dbReference type="ARBA" id="ARBA00004808"/>
    </source>
</evidence>
<dbReference type="Pfam" id="PF02754">
    <property type="entry name" value="CCG"/>
    <property type="match status" value="2"/>
</dbReference>
<comment type="similarity">
    <text evidence="3">Belongs to the HdrB family.</text>
</comment>
<sequence length="300" mass="33337">MAKADFEYMFFLGCIAPNRYPGIESATYKALDKLGIKLHPFEKASCCPAPGVFGSFDLMTWLTIAARNIVMAEEADLDILTVCNGCYGSLFEANHILHENESAREKVNEVLSKYGLEFKGKSNVKHLTEVLYFDYGPEKIAEKVEKPLDINVAVHYGCHYLKPTDVKHIESSENPKSLDELVKAIGAKSIYYKDKNMCCGAGGGVRARNPEVALEMAETKIKSMIEAGADCVTEVCPFCHLQFDRGQIEIKETFGREYNLPVVHYAQLLGMAMGMSPKEVALDLHFIPANPLIEKLGLQI</sequence>
<feature type="domain" description="Cysteine-rich" evidence="6">
    <location>
        <begin position="152"/>
        <end position="244"/>
    </location>
</feature>
<dbReference type="Gene3D" id="3.40.50.11810">
    <property type="match status" value="1"/>
</dbReference>
<evidence type="ECO:0000313" key="8">
    <source>
        <dbReference type="Proteomes" id="UP000001107"/>
    </source>
</evidence>
<dbReference type="RefSeq" id="WP_011972285.1">
    <property type="nucleotide sequence ID" value="NC_009634.1"/>
</dbReference>
<reference evidence="7" key="1">
    <citation type="submission" date="2007-06" db="EMBL/GenBank/DDBJ databases">
        <title>Complete sequence of Methanococcus vannielii SB.</title>
        <authorList>
            <consortium name="US DOE Joint Genome Institute"/>
            <person name="Copeland A."/>
            <person name="Lucas S."/>
            <person name="Lapidus A."/>
            <person name="Barry K."/>
            <person name="Glavina del Rio T."/>
            <person name="Dalin E."/>
            <person name="Tice H."/>
            <person name="Pitluck S."/>
            <person name="Chain P."/>
            <person name="Malfatti S."/>
            <person name="Shin M."/>
            <person name="Vergez L."/>
            <person name="Schmutz J."/>
            <person name="Larimer F."/>
            <person name="Land M."/>
            <person name="Hauser L."/>
            <person name="Kyrpides N."/>
            <person name="Anderson I."/>
            <person name="Sieprawska-Lupa M."/>
            <person name="Whitman W.B."/>
            <person name="Richardson P."/>
        </authorList>
    </citation>
    <scope>NUCLEOTIDE SEQUENCE [LARGE SCALE GENOMIC DNA]</scope>
    <source>
        <strain evidence="7">SB</strain>
    </source>
</reference>
<feature type="domain" description="Cysteine-rich" evidence="6">
    <location>
        <begin position="9"/>
        <end position="90"/>
    </location>
</feature>
<protein>
    <submittedName>
        <fullName evidence="7">CoB--CoM heterodisulfide reductase</fullName>
        <ecNumber evidence="7">1.8.98.1</ecNumber>
    </submittedName>
</protein>
<dbReference type="HOGENOM" id="CLU_052147_1_0_2"/>
<evidence type="ECO:0000259" key="6">
    <source>
        <dbReference type="Pfam" id="PF02754"/>
    </source>
</evidence>
<dbReference type="PANTHER" id="PTHR42947:SF1">
    <property type="entry name" value="COB--COM HETERODISULFIDE REDUCTASE SUBUNIT B 1"/>
    <property type="match status" value="1"/>
</dbReference>